<evidence type="ECO:0000256" key="1">
    <source>
        <dbReference type="SAM" id="MobiDB-lite"/>
    </source>
</evidence>
<evidence type="ECO:0000313" key="2">
    <source>
        <dbReference type="EMBL" id="JAD36845.1"/>
    </source>
</evidence>
<reference evidence="2" key="1">
    <citation type="submission" date="2014-09" db="EMBL/GenBank/DDBJ databases">
        <authorList>
            <person name="Magalhaes I.L.F."/>
            <person name="Oliveira U."/>
            <person name="Santos F.R."/>
            <person name="Vidigal T.H.D.A."/>
            <person name="Brescovit A.D."/>
            <person name="Santos A.J."/>
        </authorList>
    </citation>
    <scope>NUCLEOTIDE SEQUENCE</scope>
    <source>
        <tissue evidence="2">Shoot tissue taken approximately 20 cm above the soil surface</tissue>
    </source>
</reference>
<accession>A0A0A8ZJC8</accession>
<organism evidence="2">
    <name type="scientific">Arundo donax</name>
    <name type="common">Giant reed</name>
    <name type="synonym">Donax arundinaceus</name>
    <dbReference type="NCBI Taxonomy" id="35708"/>
    <lineage>
        <taxon>Eukaryota</taxon>
        <taxon>Viridiplantae</taxon>
        <taxon>Streptophyta</taxon>
        <taxon>Embryophyta</taxon>
        <taxon>Tracheophyta</taxon>
        <taxon>Spermatophyta</taxon>
        <taxon>Magnoliopsida</taxon>
        <taxon>Liliopsida</taxon>
        <taxon>Poales</taxon>
        <taxon>Poaceae</taxon>
        <taxon>PACMAD clade</taxon>
        <taxon>Arundinoideae</taxon>
        <taxon>Arundineae</taxon>
        <taxon>Arundo</taxon>
    </lineage>
</organism>
<dbReference type="AlphaFoldDB" id="A0A0A8ZJC8"/>
<reference evidence="2" key="2">
    <citation type="journal article" date="2015" name="Data Brief">
        <title>Shoot transcriptome of the giant reed, Arundo donax.</title>
        <authorList>
            <person name="Barrero R.A."/>
            <person name="Guerrero F.D."/>
            <person name="Moolhuijzen P."/>
            <person name="Goolsby J.A."/>
            <person name="Tidwell J."/>
            <person name="Bellgard S.E."/>
            <person name="Bellgard M.I."/>
        </authorList>
    </citation>
    <scope>NUCLEOTIDE SEQUENCE</scope>
    <source>
        <tissue evidence="2">Shoot tissue taken approximately 20 cm above the soil surface</tissue>
    </source>
</reference>
<proteinExistence type="predicted"/>
<feature type="region of interest" description="Disordered" evidence="1">
    <location>
        <begin position="1"/>
        <end position="37"/>
    </location>
</feature>
<dbReference type="EMBL" id="GBRH01261050">
    <property type="protein sequence ID" value="JAD36845.1"/>
    <property type="molecule type" value="Transcribed_RNA"/>
</dbReference>
<protein>
    <submittedName>
        <fullName evidence="2">Uncharacterized protein</fullName>
    </submittedName>
</protein>
<sequence length="37" mass="3805">MPCRPAFPLSSHGTVGPDVRSAARQPPCACRRGASAP</sequence>
<name>A0A0A8ZJC8_ARUDO</name>